<evidence type="ECO:0000313" key="15">
    <source>
        <dbReference type="EMBL" id="MBK1643602.1"/>
    </source>
</evidence>
<organism evidence="15 16">
    <name type="scientific">Thiocapsa imhoffii</name>
    <dbReference type="NCBI Taxonomy" id="382777"/>
    <lineage>
        <taxon>Bacteria</taxon>
        <taxon>Pseudomonadati</taxon>
        <taxon>Pseudomonadota</taxon>
        <taxon>Gammaproteobacteria</taxon>
        <taxon>Chromatiales</taxon>
        <taxon>Chromatiaceae</taxon>
        <taxon>Thiocapsa</taxon>
    </lineage>
</organism>
<comment type="similarity">
    <text evidence="12">Belongs to the cytochrome b561 family.</text>
</comment>
<dbReference type="GO" id="GO:0022904">
    <property type="term" value="P:respiratory electron transport chain"/>
    <property type="evidence" value="ECO:0007669"/>
    <property type="project" value="InterPro"/>
</dbReference>
<evidence type="ECO:0000256" key="7">
    <source>
        <dbReference type="ARBA" id="ARBA00022723"/>
    </source>
</evidence>
<sequence>METLRYTLVQRLLHWIIVLLVLGLLVIGTILANVGYDKLVELVGSDITNLLYTYHKTFGVLVLALMLLRLILRQVFRPPAYQPELNRVEHAVGLLTHTLFYTALIAIPIFGWLGTAAGGFPVQFFDWTLPGLIGRNDELSGAFFQLHALISWILIGLILLHTGAALYHWRVKRDGVMQRMSLM</sequence>
<evidence type="ECO:0000256" key="2">
    <source>
        <dbReference type="ARBA" id="ARBA00004651"/>
    </source>
</evidence>
<keyword evidence="9 13" id="KW-1133">Transmembrane helix</keyword>
<comment type="caution">
    <text evidence="15">The sequence shown here is derived from an EMBL/GenBank/DDBJ whole genome shotgun (WGS) entry which is preliminary data.</text>
</comment>
<evidence type="ECO:0000256" key="1">
    <source>
        <dbReference type="ARBA" id="ARBA00001970"/>
    </source>
</evidence>
<evidence type="ECO:0000256" key="5">
    <source>
        <dbReference type="ARBA" id="ARBA00022617"/>
    </source>
</evidence>
<evidence type="ECO:0000256" key="13">
    <source>
        <dbReference type="SAM" id="Phobius"/>
    </source>
</evidence>
<dbReference type="EMBL" id="NRSD01000002">
    <property type="protein sequence ID" value="MBK1643602.1"/>
    <property type="molecule type" value="Genomic_DNA"/>
</dbReference>
<proteinExistence type="inferred from homology"/>
<keyword evidence="6 13" id="KW-0812">Transmembrane</keyword>
<keyword evidence="3" id="KW-0813">Transport</keyword>
<evidence type="ECO:0000256" key="4">
    <source>
        <dbReference type="ARBA" id="ARBA00022475"/>
    </source>
</evidence>
<dbReference type="GO" id="GO:0020037">
    <property type="term" value="F:heme binding"/>
    <property type="evidence" value="ECO:0007669"/>
    <property type="project" value="TreeGrafter"/>
</dbReference>
<dbReference type="Proteomes" id="UP001138802">
    <property type="component" value="Unassembled WGS sequence"/>
</dbReference>
<dbReference type="PANTHER" id="PTHR30529:SF1">
    <property type="entry name" value="CYTOCHROME B561 HOMOLOG 2"/>
    <property type="match status" value="1"/>
</dbReference>
<comment type="cofactor">
    <cofactor evidence="1">
        <name>heme b</name>
        <dbReference type="ChEBI" id="CHEBI:60344"/>
    </cofactor>
</comment>
<accession>A0A9X0WFA6</accession>
<protein>
    <submittedName>
        <fullName evidence="15">Cytochrome B</fullName>
    </submittedName>
</protein>
<keyword evidence="16" id="KW-1185">Reference proteome</keyword>
<dbReference type="GO" id="GO:0009055">
    <property type="term" value="F:electron transfer activity"/>
    <property type="evidence" value="ECO:0007669"/>
    <property type="project" value="InterPro"/>
</dbReference>
<feature type="domain" description="Cytochrome b561 bacterial/Ni-hydrogenase" evidence="14">
    <location>
        <begin position="5"/>
        <end position="180"/>
    </location>
</feature>
<keyword evidence="4" id="KW-1003">Cell membrane</keyword>
<dbReference type="InterPro" id="IPR052168">
    <property type="entry name" value="Cytochrome_b561_oxidase"/>
</dbReference>
<dbReference type="GO" id="GO:0046872">
    <property type="term" value="F:metal ion binding"/>
    <property type="evidence" value="ECO:0007669"/>
    <property type="project" value="UniProtKB-KW"/>
</dbReference>
<feature type="transmembrane region" description="Helical" evidence="13">
    <location>
        <begin position="12"/>
        <end position="32"/>
    </location>
</feature>
<evidence type="ECO:0000256" key="10">
    <source>
        <dbReference type="ARBA" id="ARBA00023004"/>
    </source>
</evidence>
<dbReference type="GO" id="GO:0005886">
    <property type="term" value="C:plasma membrane"/>
    <property type="evidence" value="ECO:0007669"/>
    <property type="project" value="UniProtKB-SubCell"/>
</dbReference>
<evidence type="ECO:0000256" key="12">
    <source>
        <dbReference type="ARBA" id="ARBA00037975"/>
    </source>
</evidence>
<gene>
    <name evidence="15" type="ORF">CKO25_02800</name>
</gene>
<dbReference type="InterPro" id="IPR016174">
    <property type="entry name" value="Di-haem_cyt_TM"/>
</dbReference>
<dbReference type="PANTHER" id="PTHR30529">
    <property type="entry name" value="CYTOCHROME B561"/>
    <property type="match status" value="1"/>
</dbReference>
<keyword evidence="10" id="KW-0408">Iron</keyword>
<feature type="transmembrane region" description="Helical" evidence="13">
    <location>
        <begin position="92"/>
        <end position="113"/>
    </location>
</feature>
<feature type="transmembrane region" description="Helical" evidence="13">
    <location>
        <begin position="52"/>
        <end position="72"/>
    </location>
</feature>
<keyword evidence="11 13" id="KW-0472">Membrane</keyword>
<evidence type="ECO:0000256" key="11">
    <source>
        <dbReference type="ARBA" id="ARBA00023136"/>
    </source>
</evidence>
<evidence type="ECO:0000256" key="8">
    <source>
        <dbReference type="ARBA" id="ARBA00022982"/>
    </source>
</evidence>
<name>A0A9X0WFA6_9GAMM</name>
<evidence type="ECO:0000313" key="16">
    <source>
        <dbReference type="Proteomes" id="UP001138802"/>
    </source>
</evidence>
<evidence type="ECO:0000256" key="6">
    <source>
        <dbReference type="ARBA" id="ARBA00022692"/>
    </source>
</evidence>
<dbReference type="RefSeq" id="WP_200386414.1">
    <property type="nucleotide sequence ID" value="NZ_NRSD01000002.1"/>
</dbReference>
<evidence type="ECO:0000259" key="14">
    <source>
        <dbReference type="Pfam" id="PF01292"/>
    </source>
</evidence>
<reference evidence="15 16" key="1">
    <citation type="journal article" date="2020" name="Microorganisms">
        <title>Osmotic Adaptation and Compatible Solute Biosynthesis of Phototrophic Bacteria as Revealed from Genome Analyses.</title>
        <authorList>
            <person name="Imhoff J.F."/>
            <person name="Rahn T."/>
            <person name="Kunzel S."/>
            <person name="Keller A."/>
            <person name="Neulinger S.C."/>
        </authorList>
    </citation>
    <scope>NUCLEOTIDE SEQUENCE [LARGE SCALE GENOMIC DNA]</scope>
    <source>
        <strain evidence="15 16">DSM 21303</strain>
    </source>
</reference>
<feature type="transmembrane region" description="Helical" evidence="13">
    <location>
        <begin position="149"/>
        <end position="169"/>
    </location>
</feature>
<keyword evidence="5" id="KW-0349">Heme</keyword>
<keyword evidence="8" id="KW-0249">Electron transport</keyword>
<keyword evidence="7" id="KW-0479">Metal-binding</keyword>
<dbReference type="InterPro" id="IPR011577">
    <property type="entry name" value="Cyt_b561_bac/Ni-Hgenase"/>
</dbReference>
<dbReference type="Gene3D" id="1.20.950.20">
    <property type="entry name" value="Transmembrane di-heme cytochromes, Chain C"/>
    <property type="match status" value="1"/>
</dbReference>
<dbReference type="SUPFAM" id="SSF81342">
    <property type="entry name" value="Transmembrane di-heme cytochromes"/>
    <property type="match status" value="1"/>
</dbReference>
<evidence type="ECO:0000256" key="9">
    <source>
        <dbReference type="ARBA" id="ARBA00022989"/>
    </source>
</evidence>
<dbReference type="Pfam" id="PF01292">
    <property type="entry name" value="Ni_hydr_CYTB"/>
    <property type="match status" value="1"/>
</dbReference>
<comment type="subcellular location">
    <subcellularLocation>
        <location evidence="2">Cell membrane</location>
        <topology evidence="2">Multi-pass membrane protein</topology>
    </subcellularLocation>
</comment>
<dbReference type="AlphaFoldDB" id="A0A9X0WFA6"/>
<evidence type="ECO:0000256" key="3">
    <source>
        <dbReference type="ARBA" id="ARBA00022448"/>
    </source>
</evidence>